<dbReference type="OrthoDB" id="9765462at2"/>
<dbReference type="RefSeq" id="WP_012843503.1">
    <property type="nucleotide sequence ID" value="NC_013501.1"/>
</dbReference>
<keyword evidence="4 6" id="KW-0378">Hydrolase</keyword>
<comment type="function">
    <text evidence="1 6">Catalyzes the reversible cyclization of carbamoyl aspartate to dihydroorotate.</text>
</comment>
<comment type="similarity">
    <text evidence="2 6">Belongs to the metallo-dependent hydrolases superfamily. DHOase family. Class I DHOase subfamily.</text>
</comment>
<evidence type="ECO:0000256" key="2">
    <source>
        <dbReference type="ARBA" id="ARBA00010286"/>
    </source>
</evidence>
<evidence type="ECO:0000256" key="1">
    <source>
        <dbReference type="ARBA" id="ARBA00002368"/>
    </source>
</evidence>
<sequence length="434" mass="47566">MESGARKTPDLLIRGGILLDPETGRQRRADLLIRGGRIAGIAESIEADDVPVYDATGKFISPGWMDMHVHLREPGQEHKETIETGCRAAAFGGFTAVACMPNTEPPIHTRDVVEFVIERGRRTPVDVHPIACVSKNREGKELTEMADLVEGGAVAFSDDGAPVQHGGLMRRALEYASMLDRAIINHMEDLTLNPHGHMHEGVVSTRLGVPGIPPAAEEVMVARDLILAEYTGGHVHVAHISTARSVELVRQAKARGVRVTAEVCPHHFTLTDEAVERTGFSTNTKMHPPLRTAADIAAIKEGLRDGTIDAICTDHAPHASFEKEVEFIEAPFGIIGLETAWGLIGRELIAPGVLTVAEAVYKLTVAPRRILRLPVPRLAEGEPANLTIFDTTTRWVFEERHIRSKSRNTPFLGEELVGRAWAIYNRGWFVPQEP</sequence>
<dbReference type="Gene3D" id="3.20.20.140">
    <property type="entry name" value="Metal-dependent hydrolases"/>
    <property type="match status" value="1"/>
</dbReference>
<dbReference type="STRING" id="518766.Rmar_0997"/>
<feature type="binding site" evidence="6">
    <location>
        <begin position="70"/>
        <end position="72"/>
    </location>
    <ligand>
        <name>substrate</name>
    </ligand>
</feature>
<accession>D0MHD3</accession>
<dbReference type="SUPFAM" id="SSF51338">
    <property type="entry name" value="Composite domain of metallo-dependent hydrolases"/>
    <property type="match status" value="1"/>
</dbReference>
<feature type="domain" description="Dihydroorotase catalytic" evidence="7">
    <location>
        <begin position="57"/>
        <end position="243"/>
    </location>
</feature>
<keyword evidence="9" id="KW-1185">Reference proteome</keyword>
<evidence type="ECO:0000259" key="7">
    <source>
        <dbReference type="Pfam" id="PF12890"/>
    </source>
</evidence>
<dbReference type="EC" id="3.5.2.3" evidence="6"/>
<comment type="cofactor">
    <cofactor evidence="6">
        <name>Zn(2+)</name>
        <dbReference type="ChEBI" id="CHEBI:29105"/>
    </cofactor>
    <text evidence="6">Binds 2 Zn(2+) ions per subunit.</text>
</comment>
<dbReference type="GO" id="GO:0004038">
    <property type="term" value="F:allantoinase activity"/>
    <property type="evidence" value="ECO:0007669"/>
    <property type="project" value="TreeGrafter"/>
</dbReference>
<dbReference type="PANTHER" id="PTHR43668:SF2">
    <property type="entry name" value="ALLANTOINASE"/>
    <property type="match status" value="1"/>
</dbReference>
<dbReference type="PROSITE" id="PS00482">
    <property type="entry name" value="DIHYDROOROTASE_1"/>
    <property type="match status" value="1"/>
</dbReference>
<feature type="binding site" evidence="6">
    <location>
        <position position="159"/>
    </location>
    <ligand>
        <name>Zn(2+)</name>
        <dbReference type="ChEBI" id="CHEBI:29105"/>
        <label>1</label>
    </ligand>
</feature>
<dbReference type="InterPro" id="IPR002195">
    <property type="entry name" value="Dihydroorotase_CS"/>
</dbReference>
<feature type="binding site" evidence="6">
    <location>
        <position position="186"/>
    </location>
    <ligand>
        <name>Zn(2+)</name>
        <dbReference type="ChEBI" id="CHEBI:29105"/>
        <label>2</label>
    </ligand>
</feature>
<feature type="binding site" evidence="6">
    <location>
        <position position="239"/>
    </location>
    <ligand>
        <name>Zn(2+)</name>
        <dbReference type="ChEBI" id="CHEBI:29105"/>
        <label>2</label>
    </ligand>
</feature>
<dbReference type="EMBL" id="CP001807">
    <property type="protein sequence ID" value="ACY47891.1"/>
    <property type="molecule type" value="Genomic_DNA"/>
</dbReference>
<dbReference type="Proteomes" id="UP000002221">
    <property type="component" value="Chromosome"/>
</dbReference>
<feature type="binding site" evidence="6">
    <location>
        <position position="102"/>
    </location>
    <ligand>
        <name>substrate</name>
    </ligand>
</feature>
<feature type="binding site" evidence="6">
    <location>
        <position position="68"/>
    </location>
    <ligand>
        <name>Zn(2+)</name>
        <dbReference type="ChEBI" id="CHEBI:29105"/>
        <label>1</label>
    </ligand>
</feature>
<protein>
    <recommendedName>
        <fullName evidence="6">Dihydroorotase</fullName>
        <shortName evidence="6">DHOase</shortName>
        <ecNumber evidence="6">3.5.2.3</ecNumber>
    </recommendedName>
</protein>
<dbReference type="GO" id="GO:0004151">
    <property type="term" value="F:dihydroorotase activity"/>
    <property type="evidence" value="ECO:0007669"/>
    <property type="project" value="UniProtKB-UniRule"/>
</dbReference>
<dbReference type="InterPro" id="IPR032466">
    <property type="entry name" value="Metal_Hydrolase"/>
</dbReference>
<keyword evidence="3 6" id="KW-0479">Metal-binding</keyword>
<comment type="catalytic activity">
    <reaction evidence="6">
        <text>(S)-dihydroorotate + H2O = N-carbamoyl-L-aspartate + H(+)</text>
        <dbReference type="Rhea" id="RHEA:24296"/>
        <dbReference type="ChEBI" id="CHEBI:15377"/>
        <dbReference type="ChEBI" id="CHEBI:15378"/>
        <dbReference type="ChEBI" id="CHEBI:30864"/>
        <dbReference type="ChEBI" id="CHEBI:32814"/>
        <dbReference type="EC" id="3.5.2.3"/>
    </reaction>
</comment>
<evidence type="ECO:0000256" key="3">
    <source>
        <dbReference type="ARBA" id="ARBA00022723"/>
    </source>
</evidence>
<dbReference type="eggNOG" id="COG0044">
    <property type="taxonomic scope" value="Bacteria"/>
</dbReference>
<feature type="binding site" evidence="6">
    <location>
        <position position="318"/>
    </location>
    <ligand>
        <name>substrate</name>
    </ligand>
</feature>
<dbReference type="SUPFAM" id="SSF51556">
    <property type="entry name" value="Metallo-dependent hydrolases"/>
    <property type="match status" value="1"/>
</dbReference>
<feature type="binding site" evidence="6">
    <location>
        <begin position="332"/>
        <end position="333"/>
    </location>
    <ligand>
        <name>substrate</name>
    </ligand>
</feature>
<keyword evidence="6" id="KW-0862">Zinc</keyword>
<dbReference type="InterPro" id="IPR050138">
    <property type="entry name" value="DHOase/Allantoinase_Hydrolase"/>
</dbReference>
<dbReference type="PANTHER" id="PTHR43668">
    <property type="entry name" value="ALLANTOINASE"/>
    <property type="match status" value="1"/>
</dbReference>
<feature type="binding site" evidence="6">
    <location>
        <position position="70"/>
    </location>
    <ligand>
        <name>Zn(2+)</name>
        <dbReference type="ChEBI" id="CHEBI:29105"/>
        <label>1</label>
    </ligand>
</feature>
<evidence type="ECO:0000256" key="5">
    <source>
        <dbReference type="ARBA" id="ARBA00022975"/>
    </source>
</evidence>
<keyword evidence="5 6" id="KW-0665">Pyrimidine biosynthesis</keyword>
<dbReference type="NCBIfam" id="TIGR00857">
    <property type="entry name" value="pyrC_multi"/>
    <property type="match status" value="1"/>
</dbReference>
<evidence type="ECO:0000313" key="9">
    <source>
        <dbReference type="Proteomes" id="UP000002221"/>
    </source>
</evidence>
<dbReference type="GO" id="GO:0044205">
    <property type="term" value="P:'de novo' UMP biosynthetic process"/>
    <property type="evidence" value="ECO:0007669"/>
    <property type="project" value="UniProtKB-UniRule"/>
</dbReference>
<gene>
    <name evidence="6" type="primary">pyrC</name>
    <name evidence="8" type="ordered locus">Rmar_0997</name>
</gene>
<dbReference type="KEGG" id="rmr:Rmar_0997"/>
<dbReference type="UniPathway" id="UPA00070">
    <property type="reaction ID" value="UER00117"/>
</dbReference>
<evidence type="ECO:0000256" key="6">
    <source>
        <dbReference type="HAMAP-Rule" id="MF_00220"/>
    </source>
</evidence>
<evidence type="ECO:0000313" key="8">
    <source>
        <dbReference type="EMBL" id="ACY47891.1"/>
    </source>
</evidence>
<feature type="binding site" evidence="6">
    <location>
        <position position="314"/>
    </location>
    <ligand>
        <name>Zn(2+)</name>
        <dbReference type="ChEBI" id="CHEBI:29105"/>
        <label>1</label>
    </ligand>
</feature>
<feature type="active site" evidence="6">
    <location>
        <position position="314"/>
    </location>
</feature>
<dbReference type="Gene3D" id="2.30.40.10">
    <property type="entry name" value="Urease, subunit C, domain 1"/>
    <property type="match status" value="1"/>
</dbReference>
<organism evidence="8 9">
    <name type="scientific">Rhodothermus marinus (strain ATCC 43812 / DSM 4252 / R-10)</name>
    <name type="common">Rhodothermus obamensis</name>
    <dbReference type="NCBI Taxonomy" id="518766"/>
    <lineage>
        <taxon>Bacteria</taxon>
        <taxon>Pseudomonadati</taxon>
        <taxon>Rhodothermota</taxon>
        <taxon>Rhodothermia</taxon>
        <taxon>Rhodothermales</taxon>
        <taxon>Rhodothermaceae</taxon>
        <taxon>Rhodothermus</taxon>
    </lineage>
</organism>
<dbReference type="CDD" id="cd01317">
    <property type="entry name" value="DHOase_IIa"/>
    <property type="match status" value="1"/>
</dbReference>
<dbReference type="GO" id="GO:0005737">
    <property type="term" value="C:cytoplasm"/>
    <property type="evidence" value="ECO:0007669"/>
    <property type="project" value="TreeGrafter"/>
</dbReference>
<dbReference type="InterPro" id="IPR004722">
    <property type="entry name" value="DHOase"/>
</dbReference>
<dbReference type="Pfam" id="PF12890">
    <property type="entry name" value="DHOase"/>
    <property type="match status" value="1"/>
</dbReference>
<dbReference type="GO" id="GO:0006145">
    <property type="term" value="P:purine nucleobase catabolic process"/>
    <property type="evidence" value="ECO:0007669"/>
    <property type="project" value="TreeGrafter"/>
</dbReference>
<reference evidence="8 9" key="1">
    <citation type="journal article" date="2009" name="Stand. Genomic Sci.">
        <title>Complete genome sequence of Rhodothermus marinus type strain (R-10).</title>
        <authorList>
            <person name="Nolan M."/>
            <person name="Tindall B.J."/>
            <person name="Pomrenke H."/>
            <person name="Lapidus A."/>
            <person name="Copeland A."/>
            <person name="Glavina Del Rio T."/>
            <person name="Lucas S."/>
            <person name="Chen F."/>
            <person name="Tice H."/>
            <person name="Cheng J.F."/>
            <person name="Saunders E."/>
            <person name="Han C."/>
            <person name="Bruce D."/>
            <person name="Goodwin L."/>
            <person name="Chain P."/>
            <person name="Pitluck S."/>
            <person name="Ovchinikova G."/>
            <person name="Pati A."/>
            <person name="Ivanova N."/>
            <person name="Mavromatis K."/>
            <person name="Chen A."/>
            <person name="Palaniappan K."/>
            <person name="Land M."/>
            <person name="Hauser L."/>
            <person name="Chang Y.J."/>
            <person name="Jeffries C.D."/>
            <person name="Brettin T."/>
            <person name="Goker M."/>
            <person name="Bristow J."/>
            <person name="Eisen J.A."/>
            <person name="Markowitz V."/>
            <person name="Hugenholtz P."/>
            <person name="Kyrpides N.C."/>
            <person name="Klenk H.P."/>
            <person name="Detter J.C."/>
        </authorList>
    </citation>
    <scope>NUCLEOTIDE SEQUENCE [LARGE SCALE GENOMIC DNA]</scope>
    <source>
        <strain evidence="9">ATCC 43812 / DSM 4252 / R-10</strain>
    </source>
</reference>
<feature type="binding site" evidence="6">
    <location>
        <position position="159"/>
    </location>
    <ligand>
        <name>Zn(2+)</name>
        <dbReference type="ChEBI" id="CHEBI:29105"/>
        <label>2</label>
    </ligand>
</feature>
<dbReference type="GO" id="GO:0008270">
    <property type="term" value="F:zinc ion binding"/>
    <property type="evidence" value="ECO:0007669"/>
    <property type="project" value="UniProtKB-UniRule"/>
</dbReference>
<dbReference type="InterPro" id="IPR011059">
    <property type="entry name" value="Metal-dep_hydrolase_composite"/>
</dbReference>
<dbReference type="InterPro" id="IPR024403">
    <property type="entry name" value="DHOase_cat"/>
</dbReference>
<dbReference type="AlphaFoldDB" id="D0MHD3"/>
<name>D0MHD3_RHOM4</name>
<comment type="caution">
    <text evidence="6">Lacks conserved residue(s) required for the propagation of feature annotation.</text>
</comment>
<proteinExistence type="inferred from homology"/>
<dbReference type="HOGENOM" id="CLU_015572_1_0_10"/>
<dbReference type="HAMAP" id="MF_00220_B">
    <property type="entry name" value="PyrC_classI_B"/>
    <property type="match status" value="1"/>
</dbReference>
<evidence type="ECO:0000256" key="4">
    <source>
        <dbReference type="ARBA" id="ARBA00022801"/>
    </source>
</evidence>
<comment type="pathway">
    <text evidence="6">Pyrimidine metabolism; UMP biosynthesis via de novo pathway; (S)-dihydroorotate from bicarbonate: step 3/3.</text>
</comment>